<dbReference type="GO" id="GO:0090729">
    <property type="term" value="F:toxin activity"/>
    <property type="evidence" value="ECO:0007669"/>
    <property type="project" value="UniProtKB-KW"/>
</dbReference>
<accession>A0A246FLD5</accession>
<reference evidence="10 11" key="1">
    <citation type="submission" date="2017-06" db="EMBL/GenBank/DDBJ databases">
        <title>Hymenobacter amundsenii sp. nov. isolated from regoliths in Antarctica.</title>
        <authorList>
            <person name="Sedlacek I."/>
            <person name="Kralova S."/>
            <person name="Pantucek R."/>
            <person name="Svec P."/>
            <person name="Holochova P."/>
            <person name="Stankova E."/>
            <person name="Vrbovska V."/>
            <person name="Busse H.-J."/>
        </authorList>
    </citation>
    <scope>NUCLEOTIDE SEQUENCE [LARGE SCALE GENOMIC DNA]</scope>
    <source>
        <strain evidence="10 11">CCM 8682</strain>
    </source>
</reference>
<dbReference type="SUPFAM" id="SSF88723">
    <property type="entry name" value="PIN domain-like"/>
    <property type="match status" value="1"/>
</dbReference>
<dbReference type="OrthoDB" id="9796690at2"/>
<comment type="caution">
    <text evidence="10">The sequence shown here is derived from an EMBL/GenBank/DDBJ whole genome shotgun (WGS) entry which is preliminary data.</text>
</comment>
<protein>
    <recommendedName>
        <fullName evidence="8">Ribonuclease VapC</fullName>
        <shortName evidence="8">RNase VapC</shortName>
        <ecNumber evidence="8">3.1.-.-</ecNumber>
    </recommendedName>
    <alternativeName>
        <fullName evidence="8">Toxin VapC</fullName>
    </alternativeName>
</protein>
<name>A0A246FLD5_9BACT</name>
<comment type="cofactor">
    <cofactor evidence="1 8">
        <name>Mg(2+)</name>
        <dbReference type="ChEBI" id="CHEBI:18420"/>
    </cofactor>
</comment>
<gene>
    <name evidence="8" type="primary">vapC</name>
    <name evidence="10" type="ORF">CDA63_08075</name>
</gene>
<dbReference type="EC" id="3.1.-.-" evidence="8"/>
<dbReference type="GO" id="GO:0004540">
    <property type="term" value="F:RNA nuclease activity"/>
    <property type="evidence" value="ECO:0007669"/>
    <property type="project" value="InterPro"/>
</dbReference>
<dbReference type="EMBL" id="NIRR01000010">
    <property type="protein sequence ID" value="OWP63530.1"/>
    <property type="molecule type" value="Genomic_DNA"/>
</dbReference>
<organism evidence="10 11">
    <name type="scientific">Hymenobacter amundsenii</name>
    <dbReference type="NCBI Taxonomy" id="2006685"/>
    <lineage>
        <taxon>Bacteria</taxon>
        <taxon>Pseudomonadati</taxon>
        <taxon>Bacteroidota</taxon>
        <taxon>Cytophagia</taxon>
        <taxon>Cytophagales</taxon>
        <taxon>Hymenobacteraceae</taxon>
        <taxon>Hymenobacter</taxon>
    </lineage>
</organism>
<keyword evidence="11" id="KW-1185">Reference proteome</keyword>
<evidence type="ECO:0000256" key="8">
    <source>
        <dbReference type="HAMAP-Rule" id="MF_00265"/>
    </source>
</evidence>
<dbReference type="PANTHER" id="PTHR33653:SF1">
    <property type="entry name" value="RIBONUCLEASE VAPC2"/>
    <property type="match status" value="1"/>
</dbReference>
<dbReference type="InterPro" id="IPR002716">
    <property type="entry name" value="PIN_dom"/>
</dbReference>
<keyword evidence="5 8" id="KW-0378">Hydrolase</keyword>
<dbReference type="PANTHER" id="PTHR33653">
    <property type="entry name" value="RIBONUCLEASE VAPC2"/>
    <property type="match status" value="1"/>
</dbReference>
<evidence type="ECO:0000256" key="6">
    <source>
        <dbReference type="ARBA" id="ARBA00022842"/>
    </source>
</evidence>
<dbReference type="RefSeq" id="WP_088463944.1">
    <property type="nucleotide sequence ID" value="NZ_NIRR01000010.1"/>
</dbReference>
<evidence type="ECO:0000256" key="1">
    <source>
        <dbReference type="ARBA" id="ARBA00001946"/>
    </source>
</evidence>
<evidence type="ECO:0000259" key="9">
    <source>
        <dbReference type="Pfam" id="PF01850"/>
    </source>
</evidence>
<dbReference type="InterPro" id="IPR029060">
    <property type="entry name" value="PIN-like_dom_sf"/>
</dbReference>
<proteinExistence type="inferred from homology"/>
<evidence type="ECO:0000313" key="11">
    <source>
        <dbReference type="Proteomes" id="UP000197277"/>
    </source>
</evidence>
<keyword evidence="8" id="KW-0800">Toxin</keyword>
<evidence type="ECO:0000256" key="2">
    <source>
        <dbReference type="ARBA" id="ARBA00022649"/>
    </source>
</evidence>
<evidence type="ECO:0000256" key="3">
    <source>
        <dbReference type="ARBA" id="ARBA00022722"/>
    </source>
</evidence>
<comment type="function">
    <text evidence="8">Toxic component of a toxin-antitoxin (TA) system. An RNase.</text>
</comment>
<evidence type="ECO:0000256" key="4">
    <source>
        <dbReference type="ARBA" id="ARBA00022723"/>
    </source>
</evidence>
<keyword evidence="2 8" id="KW-1277">Toxin-antitoxin system</keyword>
<dbReference type="GO" id="GO:0016787">
    <property type="term" value="F:hydrolase activity"/>
    <property type="evidence" value="ECO:0007669"/>
    <property type="project" value="UniProtKB-KW"/>
</dbReference>
<dbReference type="Proteomes" id="UP000197277">
    <property type="component" value="Unassembled WGS sequence"/>
</dbReference>
<dbReference type="Pfam" id="PF01850">
    <property type="entry name" value="PIN"/>
    <property type="match status" value="1"/>
</dbReference>
<feature type="binding site" evidence="8">
    <location>
        <position position="8"/>
    </location>
    <ligand>
        <name>Mg(2+)</name>
        <dbReference type="ChEBI" id="CHEBI:18420"/>
    </ligand>
</feature>
<dbReference type="GO" id="GO:0000287">
    <property type="term" value="F:magnesium ion binding"/>
    <property type="evidence" value="ECO:0007669"/>
    <property type="project" value="UniProtKB-UniRule"/>
</dbReference>
<feature type="binding site" evidence="8">
    <location>
        <position position="102"/>
    </location>
    <ligand>
        <name>Mg(2+)</name>
        <dbReference type="ChEBI" id="CHEBI:18420"/>
    </ligand>
</feature>
<dbReference type="HAMAP" id="MF_00265">
    <property type="entry name" value="VapC_Nob1"/>
    <property type="match status" value="1"/>
</dbReference>
<dbReference type="InterPro" id="IPR050556">
    <property type="entry name" value="Type_II_TA_system_RNase"/>
</dbReference>
<evidence type="ECO:0000256" key="7">
    <source>
        <dbReference type="ARBA" id="ARBA00038093"/>
    </source>
</evidence>
<dbReference type="CDD" id="cd18743">
    <property type="entry name" value="PIN_VapC4-5_FitB-like"/>
    <property type="match status" value="1"/>
</dbReference>
<dbReference type="Gene3D" id="3.40.50.1010">
    <property type="entry name" value="5'-nuclease"/>
    <property type="match status" value="1"/>
</dbReference>
<evidence type="ECO:0000313" key="10">
    <source>
        <dbReference type="EMBL" id="OWP63530.1"/>
    </source>
</evidence>
<keyword evidence="3 8" id="KW-0540">Nuclease</keyword>
<evidence type="ECO:0000256" key="5">
    <source>
        <dbReference type="ARBA" id="ARBA00022801"/>
    </source>
</evidence>
<keyword evidence="4 8" id="KW-0479">Metal-binding</keyword>
<sequence>MSPRYLLDTNICIHYLKGEFGIATRVRMIGLENCFLSEITVAELLFGVANSAPAWQTKRQLDVAALRHSFAERVLSISPALETFAEVKTHLRRLGRAVDSFDLLIGSTALVHNLTLVTHNTRHFTDMPNIALQDWVAEQQAADESVNAK</sequence>
<keyword evidence="6 8" id="KW-0460">Magnesium</keyword>
<feature type="domain" description="PIN" evidence="9">
    <location>
        <begin position="5"/>
        <end position="126"/>
    </location>
</feature>
<dbReference type="InterPro" id="IPR022907">
    <property type="entry name" value="VapC_family"/>
</dbReference>
<dbReference type="AlphaFoldDB" id="A0A246FLD5"/>
<comment type="similarity">
    <text evidence="7 8">Belongs to the PINc/VapC protein family.</text>
</comment>